<protein>
    <recommendedName>
        <fullName evidence="3">Secreted protein</fullName>
    </recommendedName>
</protein>
<keyword evidence="2" id="KW-1185">Reference proteome</keyword>
<gene>
    <name evidence="1" type="ORF">ERUC_LOCUS670</name>
</gene>
<dbReference type="AlphaFoldDB" id="A0ABC8IN64"/>
<evidence type="ECO:0008006" key="3">
    <source>
        <dbReference type="Google" id="ProtNLM"/>
    </source>
</evidence>
<dbReference type="EMBL" id="CAKOAT010011115">
    <property type="protein sequence ID" value="CAH8283652.1"/>
    <property type="molecule type" value="Genomic_DNA"/>
</dbReference>
<evidence type="ECO:0000313" key="1">
    <source>
        <dbReference type="EMBL" id="CAH8283652.1"/>
    </source>
</evidence>
<sequence>MMMQRKRTLLWFLFQSFSSFDWLEENTEDMRLVNAKFHMAREKIRYKFCSVTLLSTKLLLTFHLKAFVDLSLPIETFAFATHEDLKSFSHLKWKLLLLPVAF</sequence>
<name>A0ABC8IN64_ERUVS</name>
<dbReference type="Proteomes" id="UP001642260">
    <property type="component" value="Unassembled WGS sequence"/>
</dbReference>
<accession>A0ABC8IN64</accession>
<reference evidence="1 2" key="1">
    <citation type="submission" date="2022-03" db="EMBL/GenBank/DDBJ databases">
        <authorList>
            <person name="Macdonald S."/>
            <person name="Ahmed S."/>
            <person name="Newling K."/>
        </authorList>
    </citation>
    <scope>NUCLEOTIDE SEQUENCE [LARGE SCALE GENOMIC DNA]</scope>
</reference>
<evidence type="ECO:0000313" key="2">
    <source>
        <dbReference type="Proteomes" id="UP001642260"/>
    </source>
</evidence>
<comment type="caution">
    <text evidence="1">The sequence shown here is derived from an EMBL/GenBank/DDBJ whole genome shotgun (WGS) entry which is preliminary data.</text>
</comment>
<proteinExistence type="predicted"/>
<organism evidence="1 2">
    <name type="scientific">Eruca vesicaria subsp. sativa</name>
    <name type="common">Garden rocket</name>
    <name type="synonym">Eruca sativa</name>
    <dbReference type="NCBI Taxonomy" id="29727"/>
    <lineage>
        <taxon>Eukaryota</taxon>
        <taxon>Viridiplantae</taxon>
        <taxon>Streptophyta</taxon>
        <taxon>Embryophyta</taxon>
        <taxon>Tracheophyta</taxon>
        <taxon>Spermatophyta</taxon>
        <taxon>Magnoliopsida</taxon>
        <taxon>eudicotyledons</taxon>
        <taxon>Gunneridae</taxon>
        <taxon>Pentapetalae</taxon>
        <taxon>rosids</taxon>
        <taxon>malvids</taxon>
        <taxon>Brassicales</taxon>
        <taxon>Brassicaceae</taxon>
        <taxon>Brassiceae</taxon>
        <taxon>Eruca</taxon>
    </lineage>
</organism>